<gene>
    <name evidence="1" type="ORF">DILT_LOCUS15182</name>
</gene>
<reference evidence="1 2" key="1">
    <citation type="submission" date="2018-11" db="EMBL/GenBank/DDBJ databases">
        <authorList>
            <consortium name="Pathogen Informatics"/>
        </authorList>
    </citation>
    <scope>NUCLEOTIDE SEQUENCE [LARGE SCALE GENOMIC DNA]</scope>
</reference>
<organism evidence="1 2">
    <name type="scientific">Dibothriocephalus latus</name>
    <name type="common">Fish tapeworm</name>
    <name type="synonym">Diphyllobothrium latum</name>
    <dbReference type="NCBI Taxonomy" id="60516"/>
    <lineage>
        <taxon>Eukaryota</taxon>
        <taxon>Metazoa</taxon>
        <taxon>Spiralia</taxon>
        <taxon>Lophotrochozoa</taxon>
        <taxon>Platyhelminthes</taxon>
        <taxon>Cestoda</taxon>
        <taxon>Eucestoda</taxon>
        <taxon>Diphyllobothriidea</taxon>
        <taxon>Diphyllobothriidae</taxon>
        <taxon>Dibothriocephalus</taxon>
    </lineage>
</organism>
<dbReference type="AlphaFoldDB" id="A0A3P7Q997"/>
<dbReference type="EMBL" id="UYRU01077760">
    <property type="protein sequence ID" value="VDN28472.1"/>
    <property type="molecule type" value="Genomic_DNA"/>
</dbReference>
<sequence>MPKDISEAERLVLSILYRTFIQLLTTRRMQAFTWTSTITVYELIFVDDHAFNSAIEVAMQRSLRYAKLEPNK</sequence>
<evidence type="ECO:0000313" key="1">
    <source>
        <dbReference type="EMBL" id="VDN28472.1"/>
    </source>
</evidence>
<name>A0A3P7Q997_DIBLA</name>
<evidence type="ECO:0000313" key="2">
    <source>
        <dbReference type="Proteomes" id="UP000281553"/>
    </source>
</evidence>
<keyword evidence="2" id="KW-1185">Reference proteome</keyword>
<protein>
    <submittedName>
        <fullName evidence="1">Uncharacterized protein</fullName>
    </submittedName>
</protein>
<proteinExistence type="predicted"/>
<accession>A0A3P7Q997</accession>
<dbReference type="Proteomes" id="UP000281553">
    <property type="component" value="Unassembled WGS sequence"/>
</dbReference>